<comment type="similarity">
    <text evidence="10">Belongs to the prokaryotic GSH synthase family.</text>
</comment>
<dbReference type="InterPro" id="IPR004215">
    <property type="entry name" value="GSHS_N"/>
</dbReference>
<comment type="cofactor">
    <cofactor evidence="1">
        <name>Mn(2+)</name>
        <dbReference type="ChEBI" id="CHEBI:29035"/>
    </cofactor>
</comment>
<evidence type="ECO:0000313" key="13">
    <source>
        <dbReference type="Proteomes" id="UP001596116"/>
    </source>
</evidence>
<dbReference type="NCBIfam" id="TIGR01380">
    <property type="entry name" value="glut_syn"/>
    <property type="match status" value="1"/>
</dbReference>
<keyword evidence="9" id="KW-0464">Manganese</keyword>
<keyword evidence="4 10" id="KW-0317">Glutathione biosynthesis</keyword>
<keyword evidence="13" id="KW-1185">Reference proteome</keyword>
<dbReference type="PROSITE" id="PS50975">
    <property type="entry name" value="ATP_GRASP"/>
    <property type="match status" value="1"/>
</dbReference>
<dbReference type="SUPFAM" id="SSF56059">
    <property type="entry name" value="Glutathione synthetase ATP-binding domain-like"/>
    <property type="match status" value="1"/>
</dbReference>
<evidence type="ECO:0000313" key="12">
    <source>
        <dbReference type="EMBL" id="MFC6034810.1"/>
    </source>
</evidence>
<dbReference type="NCBIfam" id="NF003573">
    <property type="entry name" value="PRK05246.1"/>
    <property type="match status" value="1"/>
</dbReference>
<name>A0ABW1KS06_9PROT</name>
<evidence type="ECO:0000256" key="10">
    <source>
        <dbReference type="HAMAP-Rule" id="MF_00162"/>
    </source>
</evidence>
<dbReference type="InterPro" id="IPR006284">
    <property type="entry name" value="Glut_synth_pro"/>
</dbReference>
<dbReference type="InterPro" id="IPR011761">
    <property type="entry name" value="ATP-grasp"/>
</dbReference>
<reference evidence="12 13" key="1">
    <citation type="submission" date="2024-09" db="EMBL/GenBank/DDBJ databases">
        <authorList>
            <person name="Zhang Z.-H."/>
        </authorList>
    </citation>
    <scope>NUCLEOTIDE SEQUENCE [LARGE SCALE GENOMIC DNA]</scope>
    <source>
        <strain evidence="12 13">HHTR114</strain>
    </source>
</reference>
<evidence type="ECO:0000256" key="7">
    <source>
        <dbReference type="ARBA" id="ARBA00022840"/>
    </source>
</evidence>
<dbReference type="Gene3D" id="3.40.50.20">
    <property type="match status" value="1"/>
</dbReference>
<dbReference type="RefSeq" id="WP_379879852.1">
    <property type="nucleotide sequence ID" value="NZ_JBHPON010000001.1"/>
</dbReference>
<dbReference type="Gene3D" id="3.30.470.20">
    <property type="entry name" value="ATP-grasp fold, B domain"/>
    <property type="match status" value="1"/>
</dbReference>
<dbReference type="InterPro" id="IPR004218">
    <property type="entry name" value="GSHS_ATP-bd"/>
</dbReference>
<evidence type="ECO:0000256" key="4">
    <source>
        <dbReference type="ARBA" id="ARBA00022684"/>
    </source>
</evidence>
<dbReference type="EMBL" id="JBHPON010000001">
    <property type="protein sequence ID" value="MFC6034810.1"/>
    <property type="molecule type" value="Genomic_DNA"/>
</dbReference>
<evidence type="ECO:0000256" key="8">
    <source>
        <dbReference type="ARBA" id="ARBA00022842"/>
    </source>
</evidence>
<dbReference type="PANTHER" id="PTHR21621">
    <property type="entry name" value="RIBOSOMAL PROTEIN S6 MODIFICATION PROTEIN"/>
    <property type="match status" value="1"/>
</dbReference>
<feature type="domain" description="ATP-grasp" evidence="11">
    <location>
        <begin position="125"/>
        <end position="309"/>
    </location>
</feature>
<dbReference type="InterPro" id="IPR016185">
    <property type="entry name" value="PreATP-grasp_dom_sf"/>
</dbReference>
<dbReference type="InterPro" id="IPR013815">
    <property type="entry name" value="ATP_grasp_subdomain_1"/>
</dbReference>
<comment type="cofactor">
    <cofactor evidence="2">
        <name>Mg(2+)</name>
        <dbReference type="ChEBI" id="CHEBI:18420"/>
    </cofactor>
</comment>
<comment type="pathway">
    <text evidence="10">Sulfur metabolism; glutathione biosynthesis; glutathione from L-cysteine and L-glutamate: step 2/2.</text>
</comment>
<keyword evidence="5" id="KW-0479">Metal-binding</keyword>
<evidence type="ECO:0000256" key="5">
    <source>
        <dbReference type="ARBA" id="ARBA00022723"/>
    </source>
</evidence>
<dbReference type="Pfam" id="PF02955">
    <property type="entry name" value="GSH-S_ATP"/>
    <property type="match status" value="1"/>
</dbReference>
<keyword evidence="7 10" id="KW-0067">ATP-binding</keyword>
<comment type="catalytic activity">
    <reaction evidence="10">
        <text>gamma-L-glutamyl-L-cysteine + glycine + ATP = glutathione + ADP + phosphate + H(+)</text>
        <dbReference type="Rhea" id="RHEA:13557"/>
        <dbReference type="ChEBI" id="CHEBI:15378"/>
        <dbReference type="ChEBI" id="CHEBI:30616"/>
        <dbReference type="ChEBI" id="CHEBI:43474"/>
        <dbReference type="ChEBI" id="CHEBI:57305"/>
        <dbReference type="ChEBI" id="CHEBI:57925"/>
        <dbReference type="ChEBI" id="CHEBI:58173"/>
        <dbReference type="ChEBI" id="CHEBI:456216"/>
        <dbReference type="EC" id="6.3.2.3"/>
    </reaction>
</comment>
<proteinExistence type="inferred from homology"/>
<organism evidence="12 13">
    <name type="scientific">Hyphococcus aureus</name>
    <dbReference type="NCBI Taxonomy" id="2666033"/>
    <lineage>
        <taxon>Bacteria</taxon>
        <taxon>Pseudomonadati</taxon>
        <taxon>Pseudomonadota</taxon>
        <taxon>Alphaproteobacteria</taxon>
        <taxon>Parvularculales</taxon>
        <taxon>Parvularculaceae</taxon>
        <taxon>Hyphococcus</taxon>
    </lineage>
</organism>
<accession>A0ABW1KS06</accession>
<evidence type="ECO:0000259" key="11">
    <source>
        <dbReference type="PROSITE" id="PS50975"/>
    </source>
</evidence>
<dbReference type="GO" id="GO:0004363">
    <property type="term" value="F:glutathione synthase activity"/>
    <property type="evidence" value="ECO:0007669"/>
    <property type="project" value="UniProtKB-EC"/>
</dbReference>
<comment type="caution">
    <text evidence="12">The sequence shown here is derived from an EMBL/GenBank/DDBJ whole genome shotgun (WGS) entry which is preliminary data.</text>
</comment>
<dbReference type="PANTHER" id="PTHR21621:SF4">
    <property type="entry name" value="GLUTATHIONE SYNTHETASE"/>
    <property type="match status" value="1"/>
</dbReference>
<evidence type="ECO:0000256" key="6">
    <source>
        <dbReference type="ARBA" id="ARBA00022741"/>
    </source>
</evidence>
<dbReference type="HAMAP" id="MF_00162">
    <property type="entry name" value="GSH_S"/>
    <property type="match status" value="1"/>
</dbReference>
<dbReference type="Proteomes" id="UP001596116">
    <property type="component" value="Unassembled WGS sequence"/>
</dbReference>
<protein>
    <recommendedName>
        <fullName evidence="10">Glutathione synthetase</fullName>
        <ecNumber evidence="10">6.3.2.3</ecNumber>
    </recommendedName>
    <alternativeName>
        <fullName evidence="10">GSH synthetase</fullName>
        <shortName evidence="10">GSH-S</shortName>
        <shortName evidence="10">GSHase</shortName>
    </alternativeName>
    <alternativeName>
        <fullName evidence="10">Glutathione synthase</fullName>
    </alternativeName>
</protein>
<gene>
    <name evidence="10 12" type="primary">gshB</name>
    <name evidence="12" type="ORF">ACFMB1_04595</name>
</gene>
<keyword evidence="6 10" id="KW-0547">Nucleotide-binding</keyword>
<dbReference type="Gene3D" id="3.30.1490.20">
    <property type="entry name" value="ATP-grasp fold, A domain"/>
    <property type="match status" value="1"/>
</dbReference>
<dbReference type="EC" id="6.3.2.3" evidence="10"/>
<evidence type="ECO:0000256" key="2">
    <source>
        <dbReference type="ARBA" id="ARBA00001946"/>
    </source>
</evidence>
<evidence type="ECO:0000256" key="1">
    <source>
        <dbReference type="ARBA" id="ARBA00001936"/>
    </source>
</evidence>
<sequence>MLKIAIQMDPIEAVNVNADTSFDLALEAFGRGHQIWIYQPQMLQLDSGVVRARARKVEQLKREQGSHVTLAAPAVIDLHDVDVVLVRQDPPFNMAYITAAQILERLMPEVLVLNNPRSIRDAPEKLFVTDFKDLTPPTLITRDIEAMRDFRAVHGDVIIKPLYGNGGAGVFKLASDDSNFNALLELFSEAYAEPSIIQKYLPAVTKGDKRIILVDGEAVGAINRIPAAGETRSNMHVGGRAEAVEMSERDQEICDRIGPVLSERGLIFVGIDVIGDYLTEINVTSPTGVQEVRRFGGADISALFWDWTEGQREE</sequence>
<evidence type="ECO:0000256" key="3">
    <source>
        <dbReference type="ARBA" id="ARBA00022598"/>
    </source>
</evidence>
<keyword evidence="3 10" id="KW-0436">Ligase</keyword>
<evidence type="ECO:0000256" key="9">
    <source>
        <dbReference type="ARBA" id="ARBA00023211"/>
    </source>
</evidence>
<dbReference type="SUPFAM" id="SSF52440">
    <property type="entry name" value="PreATP-grasp domain"/>
    <property type="match status" value="1"/>
</dbReference>
<keyword evidence="8" id="KW-0460">Magnesium</keyword>
<dbReference type="Pfam" id="PF02951">
    <property type="entry name" value="GSH-S_N"/>
    <property type="match status" value="1"/>
</dbReference>